<name>A0A069Q290_9BURK</name>
<evidence type="ECO:0000313" key="2">
    <source>
        <dbReference type="Proteomes" id="UP000027466"/>
    </source>
</evidence>
<dbReference type="Proteomes" id="UP000027466">
    <property type="component" value="Unassembled WGS sequence"/>
</dbReference>
<keyword evidence="2" id="KW-1185">Reference proteome</keyword>
<dbReference type="RefSeq" id="WP_035941601.1">
    <property type="nucleotide sequence ID" value="NZ_CADFFX010000001.1"/>
</dbReference>
<proteinExistence type="predicted"/>
<organism evidence="1 2">
    <name type="scientific">Caballeronia glathei</name>
    <dbReference type="NCBI Taxonomy" id="60547"/>
    <lineage>
        <taxon>Bacteria</taxon>
        <taxon>Pseudomonadati</taxon>
        <taxon>Pseudomonadota</taxon>
        <taxon>Betaproteobacteria</taxon>
        <taxon>Burkholderiales</taxon>
        <taxon>Burkholderiaceae</taxon>
        <taxon>Caballeronia</taxon>
    </lineage>
</organism>
<sequence length="88" mass="9712">MFGKSFRYATVFSVDQPSILPFPRVAVQKQEPVDSAAMATARVLPCPKAAGRHMESDCFFRLQIGTAYQRRIECTPGCISKLSADASR</sequence>
<gene>
    <name evidence="1" type="ORF">BG61_29315</name>
</gene>
<comment type="caution">
    <text evidence="1">The sequence shown here is derived from an EMBL/GenBank/DDBJ whole genome shotgun (WGS) entry which is preliminary data.</text>
</comment>
<dbReference type="AlphaFoldDB" id="A0A069Q290"/>
<protein>
    <submittedName>
        <fullName evidence="1">Uncharacterized protein</fullName>
    </submittedName>
</protein>
<evidence type="ECO:0000313" key="1">
    <source>
        <dbReference type="EMBL" id="KDR43906.1"/>
    </source>
</evidence>
<reference evidence="1 2" key="1">
    <citation type="submission" date="2014-03" db="EMBL/GenBank/DDBJ databases">
        <title>Draft Genome Sequences of Four Burkholderia Strains.</title>
        <authorList>
            <person name="Liu X.Y."/>
            <person name="Li C.X."/>
            <person name="Xu J.H."/>
        </authorList>
    </citation>
    <scope>NUCLEOTIDE SEQUENCE [LARGE SCALE GENOMIC DNA]</scope>
    <source>
        <strain evidence="1 2">DSM 50014</strain>
    </source>
</reference>
<dbReference type="EMBL" id="JFHC01000005">
    <property type="protein sequence ID" value="KDR43906.1"/>
    <property type="molecule type" value="Genomic_DNA"/>
</dbReference>
<accession>A0A069Q290</accession>